<name>A0A955KVW4_9BACT</name>
<keyword evidence="6" id="KW-0030">Aminoacyl-tRNA synthetase</keyword>
<comment type="catalytic activity">
    <reaction evidence="8">
        <text>tRNA(Val) + L-valine + ATP = L-valyl-tRNA(Val) + AMP + diphosphate</text>
        <dbReference type="Rhea" id="RHEA:10704"/>
        <dbReference type="Rhea" id="RHEA-COMP:9672"/>
        <dbReference type="Rhea" id="RHEA-COMP:9708"/>
        <dbReference type="ChEBI" id="CHEBI:30616"/>
        <dbReference type="ChEBI" id="CHEBI:33019"/>
        <dbReference type="ChEBI" id="CHEBI:57762"/>
        <dbReference type="ChEBI" id="CHEBI:78442"/>
        <dbReference type="ChEBI" id="CHEBI:78537"/>
        <dbReference type="ChEBI" id="CHEBI:456215"/>
        <dbReference type="EC" id="6.1.1.9"/>
    </reaction>
</comment>
<dbReference type="SUPFAM" id="SSF47323">
    <property type="entry name" value="Anticodon-binding domain of a subclass of class I aminoacyl-tRNA synthetases"/>
    <property type="match status" value="1"/>
</dbReference>
<feature type="region of interest" description="Disordered" evidence="9">
    <location>
        <begin position="1"/>
        <end position="23"/>
    </location>
</feature>
<dbReference type="SUPFAM" id="SSF52374">
    <property type="entry name" value="Nucleotidylyl transferase"/>
    <property type="match status" value="1"/>
</dbReference>
<evidence type="ECO:0000256" key="5">
    <source>
        <dbReference type="ARBA" id="ARBA00022917"/>
    </source>
</evidence>
<dbReference type="Pfam" id="PF00133">
    <property type="entry name" value="tRNA-synt_1"/>
    <property type="match status" value="1"/>
</dbReference>
<feature type="domain" description="Methionyl/Valyl/Leucyl/Isoleucyl-tRNA synthetase anticodon-binding" evidence="11">
    <location>
        <begin position="206"/>
        <end position="310"/>
    </location>
</feature>
<dbReference type="PANTHER" id="PTHR11946:SF93">
    <property type="entry name" value="VALINE--TRNA LIGASE, CHLOROPLASTIC_MITOCHONDRIAL 2"/>
    <property type="match status" value="1"/>
</dbReference>
<dbReference type="InterPro" id="IPR033705">
    <property type="entry name" value="Anticodon_Ia_Val"/>
</dbReference>
<dbReference type="InterPro" id="IPR009080">
    <property type="entry name" value="tRNAsynth_Ia_anticodon-bd"/>
</dbReference>
<evidence type="ECO:0000256" key="9">
    <source>
        <dbReference type="SAM" id="MobiDB-lite"/>
    </source>
</evidence>
<dbReference type="InterPro" id="IPR002303">
    <property type="entry name" value="Valyl-tRNA_ligase"/>
</dbReference>
<evidence type="ECO:0000256" key="8">
    <source>
        <dbReference type="ARBA" id="ARBA00047552"/>
    </source>
</evidence>
<feature type="domain" description="Aminoacyl-tRNA synthetase class Ia" evidence="10">
    <location>
        <begin position="32"/>
        <end position="141"/>
    </location>
</feature>
<evidence type="ECO:0000256" key="4">
    <source>
        <dbReference type="ARBA" id="ARBA00022840"/>
    </source>
</evidence>
<feature type="non-terminal residue" evidence="12">
    <location>
        <position position="1"/>
    </location>
</feature>
<sequence>GDKAKGSGKIIASLDKPENDPEWKGSSMDLWLEEESDIFDTWFSSGQWPFSTLGGREGEDFKKYYPTQVMETARDILFWWVARMMMLGIYKTGETPFARVFLHGLILAADGSKMSKSRNNGVAPAEVFKKYGADALRLWYFTDSLPGSNTLLQEEKIKGNRFFINKIWNASRFILLNLEESEIPALRSRLEAIDNGWKNGDLSASEILMKTKEHTEKIIEYMDQLRFHLAAESIREFFWKYFCDICIEDTKNEIKGKEIGSDERIESLAILLYVLKQNLKIMHPLIPYITEAVWQELTKAGLAEGFIMVQQIG</sequence>
<dbReference type="GO" id="GO:0005524">
    <property type="term" value="F:ATP binding"/>
    <property type="evidence" value="ECO:0007669"/>
    <property type="project" value="UniProtKB-KW"/>
</dbReference>
<dbReference type="GO" id="GO:0006438">
    <property type="term" value="P:valyl-tRNA aminoacylation"/>
    <property type="evidence" value="ECO:0007669"/>
    <property type="project" value="InterPro"/>
</dbReference>
<evidence type="ECO:0000256" key="7">
    <source>
        <dbReference type="ARBA" id="ARBA00029936"/>
    </source>
</evidence>
<dbReference type="AlphaFoldDB" id="A0A955KVW4"/>
<dbReference type="EC" id="6.1.1.9" evidence="1"/>
<keyword evidence="4" id="KW-0067">ATP-binding</keyword>
<dbReference type="InterPro" id="IPR013155">
    <property type="entry name" value="M/V/L/I-tRNA-synth_anticd-bd"/>
</dbReference>
<dbReference type="Gene3D" id="1.10.730.10">
    <property type="entry name" value="Isoleucyl-tRNA Synthetase, Domain 1"/>
    <property type="match status" value="1"/>
</dbReference>
<evidence type="ECO:0000259" key="11">
    <source>
        <dbReference type="Pfam" id="PF08264"/>
    </source>
</evidence>
<dbReference type="Gene3D" id="3.40.50.620">
    <property type="entry name" value="HUPs"/>
    <property type="match status" value="1"/>
</dbReference>
<gene>
    <name evidence="12" type="ORF">KC622_03470</name>
</gene>
<dbReference type="InterPro" id="IPR002300">
    <property type="entry name" value="aa-tRNA-synth_Ia"/>
</dbReference>
<evidence type="ECO:0000256" key="3">
    <source>
        <dbReference type="ARBA" id="ARBA00022741"/>
    </source>
</evidence>
<reference evidence="12" key="2">
    <citation type="journal article" date="2021" name="Microbiome">
        <title>Successional dynamics and alternative stable states in a saline activated sludge microbial community over 9 years.</title>
        <authorList>
            <person name="Wang Y."/>
            <person name="Ye J."/>
            <person name="Ju F."/>
            <person name="Liu L."/>
            <person name="Boyd J.A."/>
            <person name="Deng Y."/>
            <person name="Parks D.H."/>
            <person name="Jiang X."/>
            <person name="Yin X."/>
            <person name="Woodcroft B.J."/>
            <person name="Tyson G.W."/>
            <person name="Hugenholtz P."/>
            <person name="Polz M.F."/>
            <person name="Zhang T."/>
        </authorList>
    </citation>
    <scope>NUCLEOTIDE SEQUENCE</scope>
    <source>
        <strain evidence="12">HKST-UBA16</strain>
    </source>
</reference>
<keyword evidence="5" id="KW-0648">Protein biosynthesis</keyword>
<evidence type="ECO:0000256" key="2">
    <source>
        <dbReference type="ARBA" id="ARBA00022598"/>
    </source>
</evidence>
<evidence type="ECO:0000313" key="12">
    <source>
        <dbReference type="EMBL" id="MCA9375364.1"/>
    </source>
</evidence>
<keyword evidence="3" id="KW-0547">Nucleotide-binding</keyword>
<dbReference type="GO" id="GO:0005829">
    <property type="term" value="C:cytosol"/>
    <property type="evidence" value="ECO:0007669"/>
    <property type="project" value="TreeGrafter"/>
</dbReference>
<accession>A0A955KVW4</accession>
<organism evidence="12 13">
    <name type="scientific">Candidatus Dojkabacteria bacterium</name>
    <dbReference type="NCBI Taxonomy" id="2099670"/>
    <lineage>
        <taxon>Bacteria</taxon>
        <taxon>Candidatus Dojkabacteria</taxon>
    </lineage>
</organism>
<dbReference type="Pfam" id="PF08264">
    <property type="entry name" value="Anticodon_1"/>
    <property type="match status" value="1"/>
</dbReference>
<evidence type="ECO:0000256" key="6">
    <source>
        <dbReference type="ARBA" id="ARBA00023146"/>
    </source>
</evidence>
<dbReference type="PANTHER" id="PTHR11946">
    <property type="entry name" value="VALYL-TRNA SYNTHETASES"/>
    <property type="match status" value="1"/>
</dbReference>
<evidence type="ECO:0000313" key="13">
    <source>
        <dbReference type="Proteomes" id="UP000748332"/>
    </source>
</evidence>
<dbReference type="PRINTS" id="PR00986">
    <property type="entry name" value="TRNASYNTHVAL"/>
</dbReference>
<keyword evidence="2 12" id="KW-0436">Ligase</keyword>
<dbReference type="InterPro" id="IPR014729">
    <property type="entry name" value="Rossmann-like_a/b/a_fold"/>
</dbReference>
<evidence type="ECO:0000256" key="1">
    <source>
        <dbReference type="ARBA" id="ARBA00013169"/>
    </source>
</evidence>
<protein>
    <recommendedName>
        <fullName evidence="1">valine--tRNA ligase</fullName>
        <ecNumber evidence="1">6.1.1.9</ecNumber>
    </recommendedName>
    <alternativeName>
        <fullName evidence="7">Valyl-tRNA synthetase</fullName>
    </alternativeName>
</protein>
<dbReference type="Proteomes" id="UP000748332">
    <property type="component" value="Unassembled WGS sequence"/>
</dbReference>
<evidence type="ECO:0000259" key="10">
    <source>
        <dbReference type="Pfam" id="PF00133"/>
    </source>
</evidence>
<reference evidence="12" key="1">
    <citation type="submission" date="2020-04" db="EMBL/GenBank/DDBJ databases">
        <authorList>
            <person name="Zhang T."/>
        </authorList>
    </citation>
    <scope>NUCLEOTIDE SEQUENCE</scope>
    <source>
        <strain evidence="12">HKST-UBA16</strain>
    </source>
</reference>
<comment type="caution">
    <text evidence="12">The sequence shown here is derived from an EMBL/GenBank/DDBJ whole genome shotgun (WGS) entry which is preliminary data.</text>
</comment>
<dbReference type="GO" id="GO:0004832">
    <property type="term" value="F:valine-tRNA ligase activity"/>
    <property type="evidence" value="ECO:0007669"/>
    <property type="project" value="UniProtKB-EC"/>
</dbReference>
<dbReference type="EMBL" id="JAGQLM010000157">
    <property type="protein sequence ID" value="MCA9375364.1"/>
    <property type="molecule type" value="Genomic_DNA"/>
</dbReference>
<dbReference type="CDD" id="cd07962">
    <property type="entry name" value="Anticodon_Ia_Val"/>
    <property type="match status" value="1"/>
</dbReference>
<proteinExistence type="predicted"/>